<dbReference type="Proteomes" id="UP000317691">
    <property type="component" value="Unassembled WGS sequence"/>
</dbReference>
<dbReference type="EMBL" id="VBOZ01000029">
    <property type="protein sequence ID" value="TMQ63853.1"/>
    <property type="molecule type" value="Genomic_DNA"/>
</dbReference>
<accession>A0A538TJR5</accession>
<dbReference type="AlphaFoldDB" id="A0A538TJR5"/>
<protein>
    <submittedName>
        <fullName evidence="1">Uncharacterized protein</fullName>
    </submittedName>
</protein>
<name>A0A538TJR5_UNCEI</name>
<evidence type="ECO:0000313" key="1">
    <source>
        <dbReference type="EMBL" id="TMQ63853.1"/>
    </source>
</evidence>
<sequence length="281" mass="30051">MDEFSTHRGRSPRDSGVVALRIMRFMPVTIPVPMRIEPKVNSGTLVVRPGVRVAVGGTITAEGFGARLTYRQRGSGTTPADEVTSERIALLHDRTLTLPPRAVDRPVAGRPPDLWIQFLDGGGTPVTGLTRLGRCDQGPFDLTPNLTLGISVDAAILRPERSDPYSMPMLALAGEICIRTGIVARFTLTENGGPAPRPGDPTTPADVSLFPGGTEVQLPRRMLHGPIGRDSWIYVTFLDGAGRPTGGESLLGKAEPGVVESSLVSPDGLLERRTHLDRGGR</sequence>
<proteinExistence type="predicted"/>
<reference evidence="1 2" key="1">
    <citation type="journal article" date="2019" name="Nat. Microbiol.">
        <title>Mediterranean grassland soil C-N compound turnover is dependent on rainfall and depth, and is mediated by genomically divergent microorganisms.</title>
        <authorList>
            <person name="Diamond S."/>
            <person name="Andeer P.F."/>
            <person name="Li Z."/>
            <person name="Crits-Christoph A."/>
            <person name="Burstein D."/>
            <person name="Anantharaman K."/>
            <person name="Lane K.R."/>
            <person name="Thomas B.C."/>
            <person name="Pan C."/>
            <person name="Northen T.R."/>
            <person name="Banfield J.F."/>
        </authorList>
    </citation>
    <scope>NUCLEOTIDE SEQUENCE [LARGE SCALE GENOMIC DNA]</scope>
    <source>
        <strain evidence="1">WS_9</strain>
    </source>
</reference>
<evidence type="ECO:0000313" key="2">
    <source>
        <dbReference type="Proteomes" id="UP000317691"/>
    </source>
</evidence>
<organism evidence="1 2">
    <name type="scientific">Eiseniibacteriota bacterium</name>
    <dbReference type="NCBI Taxonomy" id="2212470"/>
    <lineage>
        <taxon>Bacteria</taxon>
        <taxon>Candidatus Eiseniibacteriota</taxon>
    </lineage>
</organism>
<gene>
    <name evidence="1" type="ORF">E6K79_09455</name>
</gene>
<comment type="caution">
    <text evidence="1">The sequence shown here is derived from an EMBL/GenBank/DDBJ whole genome shotgun (WGS) entry which is preliminary data.</text>
</comment>